<feature type="transmembrane region" description="Helical" evidence="5">
    <location>
        <begin position="190"/>
        <end position="208"/>
    </location>
</feature>
<dbReference type="GO" id="GO:0016020">
    <property type="term" value="C:membrane"/>
    <property type="evidence" value="ECO:0007669"/>
    <property type="project" value="UniProtKB-SubCell"/>
</dbReference>
<dbReference type="GO" id="GO:0016874">
    <property type="term" value="F:ligase activity"/>
    <property type="evidence" value="ECO:0007669"/>
    <property type="project" value="UniProtKB-KW"/>
</dbReference>
<keyword evidence="8" id="KW-1185">Reference proteome</keyword>
<dbReference type="RefSeq" id="WP_176271714.1">
    <property type="nucleotide sequence ID" value="NZ_JABWTA010000001.1"/>
</dbReference>
<feature type="transmembrane region" description="Helical" evidence="5">
    <location>
        <begin position="214"/>
        <end position="231"/>
    </location>
</feature>
<gene>
    <name evidence="7" type="ORF">HUO12_00340</name>
</gene>
<dbReference type="InterPro" id="IPR051533">
    <property type="entry name" value="WaaL-like"/>
</dbReference>
<keyword evidence="7" id="KW-0436">Ligase</keyword>
<feature type="transmembrane region" description="Helical" evidence="5">
    <location>
        <begin position="243"/>
        <end position="266"/>
    </location>
</feature>
<name>A0A850H6D6_9SPHN</name>
<evidence type="ECO:0000256" key="3">
    <source>
        <dbReference type="ARBA" id="ARBA00022989"/>
    </source>
</evidence>
<feature type="transmembrane region" description="Helical" evidence="5">
    <location>
        <begin position="21"/>
        <end position="40"/>
    </location>
</feature>
<dbReference type="Pfam" id="PF04932">
    <property type="entry name" value="Wzy_C"/>
    <property type="match status" value="1"/>
</dbReference>
<dbReference type="PANTHER" id="PTHR37422">
    <property type="entry name" value="TEICHURONIC ACID BIOSYNTHESIS PROTEIN TUAE"/>
    <property type="match status" value="1"/>
</dbReference>
<comment type="caution">
    <text evidence="7">The sequence shown here is derived from an EMBL/GenBank/DDBJ whole genome shotgun (WGS) entry which is preliminary data.</text>
</comment>
<keyword evidence="3 5" id="KW-1133">Transmembrane helix</keyword>
<keyword evidence="4 5" id="KW-0472">Membrane</keyword>
<dbReference type="EMBL" id="JABWTA010000001">
    <property type="protein sequence ID" value="NVE93339.1"/>
    <property type="molecule type" value="Genomic_DNA"/>
</dbReference>
<evidence type="ECO:0000256" key="1">
    <source>
        <dbReference type="ARBA" id="ARBA00004141"/>
    </source>
</evidence>
<feature type="domain" description="O-antigen ligase-related" evidence="6">
    <location>
        <begin position="203"/>
        <end position="350"/>
    </location>
</feature>
<sequence length="437" mass="47302">MEQVVSRQPNAVYLNDLKSGQGALIVDALLAALPIFACLFNSKLGPLSVILVFGSVVLTAWLRMEKLPSAIARSWPILLIPIFALASYIWSVQPSATMRYGILFGMTVASGVLMATCLDRRAVLVGVMLAYLAFLMTGLAIGDERRVGYNTNEVAFIGIAPSKNMAGSSSAIAILLSLACMSLAQRIRSFPLLAVSVLLMPVALYSLYKALSAGALIGGGAAIICSMMWITSQRLPRQARASILIAISVMVFAAAISVELWLPILFEFVITGSGKDAGLTGRVELWLKADQLIAQRPFLGQGFAAFWVPGNFDAEAIWRDFGVFNRTGFNFHNTAKELLVSLGWVGFTLFSVIAAVSAGALIWRTMVRPDPTRIFFCAWLVYATLRTYFESIGLGQIYAETILTYAALTLGFAKDDLPLSADEKAEMLAYSKSRSVS</sequence>
<organism evidence="7 8">
    <name type="scientific">Altererythrobacter lutimaris</name>
    <dbReference type="NCBI Taxonomy" id="2743979"/>
    <lineage>
        <taxon>Bacteria</taxon>
        <taxon>Pseudomonadati</taxon>
        <taxon>Pseudomonadota</taxon>
        <taxon>Alphaproteobacteria</taxon>
        <taxon>Sphingomonadales</taxon>
        <taxon>Erythrobacteraceae</taxon>
        <taxon>Altererythrobacter</taxon>
    </lineage>
</organism>
<feature type="transmembrane region" description="Helical" evidence="5">
    <location>
        <begin position="154"/>
        <end position="178"/>
    </location>
</feature>
<evidence type="ECO:0000313" key="7">
    <source>
        <dbReference type="EMBL" id="NVE93339.1"/>
    </source>
</evidence>
<evidence type="ECO:0000256" key="2">
    <source>
        <dbReference type="ARBA" id="ARBA00022692"/>
    </source>
</evidence>
<keyword evidence="2 5" id="KW-0812">Transmembrane</keyword>
<feature type="transmembrane region" description="Helical" evidence="5">
    <location>
        <begin position="74"/>
        <end position="91"/>
    </location>
</feature>
<evidence type="ECO:0000256" key="5">
    <source>
        <dbReference type="SAM" id="Phobius"/>
    </source>
</evidence>
<feature type="transmembrane region" description="Helical" evidence="5">
    <location>
        <begin position="338"/>
        <end position="363"/>
    </location>
</feature>
<proteinExistence type="predicted"/>
<evidence type="ECO:0000313" key="8">
    <source>
        <dbReference type="Proteomes" id="UP000546031"/>
    </source>
</evidence>
<dbReference type="PANTHER" id="PTHR37422:SF17">
    <property type="entry name" value="O-ANTIGEN LIGASE"/>
    <property type="match status" value="1"/>
</dbReference>
<comment type="subcellular location">
    <subcellularLocation>
        <location evidence="1">Membrane</location>
        <topology evidence="1">Multi-pass membrane protein</topology>
    </subcellularLocation>
</comment>
<dbReference type="InterPro" id="IPR007016">
    <property type="entry name" value="O-antigen_ligase-rel_domated"/>
</dbReference>
<evidence type="ECO:0000259" key="6">
    <source>
        <dbReference type="Pfam" id="PF04932"/>
    </source>
</evidence>
<feature type="transmembrane region" description="Helical" evidence="5">
    <location>
        <begin position="122"/>
        <end position="142"/>
    </location>
</feature>
<protein>
    <submittedName>
        <fullName evidence="7">O-antigen ligase family protein</fullName>
    </submittedName>
</protein>
<reference evidence="7 8" key="1">
    <citation type="submission" date="2020-06" db="EMBL/GenBank/DDBJ databases">
        <title>Altererythrobacter lutimaris sp. nov., a marine bacterium isolated from a tidal flat.</title>
        <authorList>
            <person name="Kim D."/>
            <person name="Yoo Y."/>
            <person name="Kim J.-J."/>
        </authorList>
    </citation>
    <scope>NUCLEOTIDE SEQUENCE [LARGE SCALE GENOMIC DNA]</scope>
    <source>
        <strain evidence="7 8">JGD-16</strain>
    </source>
</reference>
<dbReference type="Proteomes" id="UP000546031">
    <property type="component" value="Unassembled WGS sequence"/>
</dbReference>
<evidence type="ECO:0000256" key="4">
    <source>
        <dbReference type="ARBA" id="ARBA00023136"/>
    </source>
</evidence>
<feature type="transmembrane region" description="Helical" evidence="5">
    <location>
        <begin position="97"/>
        <end position="115"/>
    </location>
</feature>
<feature type="transmembrane region" description="Helical" evidence="5">
    <location>
        <begin position="46"/>
        <end position="62"/>
    </location>
</feature>
<accession>A0A850H6D6</accession>
<dbReference type="AlphaFoldDB" id="A0A850H6D6"/>